<dbReference type="Gene3D" id="1.10.10.60">
    <property type="entry name" value="Homeodomain-like"/>
    <property type="match status" value="1"/>
</dbReference>
<evidence type="ECO:0000313" key="5">
    <source>
        <dbReference type="Proteomes" id="UP001207830"/>
    </source>
</evidence>
<reference evidence="4 5" key="1">
    <citation type="submission" date="2022-07" db="EMBL/GenBank/DDBJ databases">
        <title>Characterization of plant growth promoting rhizobacteria (PGPR) for use as bioinoculants in agriculture.</title>
        <authorList>
            <person name="Hassen A.I."/>
            <person name="Pierneef R."/>
        </authorList>
    </citation>
    <scope>NUCLEOTIDE SEQUENCE [LARGE SCALE GENOMIC DNA]</scope>
    <source>
        <strain evidence="4 5">SARCC-3054</strain>
    </source>
</reference>
<dbReference type="InterPro" id="IPR036397">
    <property type="entry name" value="RNaseH_sf"/>
</dbReference>
<dbReference type="EMBL" id="JANIGP010000012">
    <property type="protein sequence ID" value="MCY0109949.1"/>
    <property type="molecule type" value="Genomic_DNA"/>
</dbReference>
<dbReference type="RefSeq" id="WP_267803917.1">
    <property type="nucleotide sequence ID" value="NZ_JANIGP010000012.1"/>
</dbReference>
<feature type="coiled-coil region" evidence="2">
    <location>
        <begin position="62"/>
        <end position="89"/>
    </location>
</feature>
<protein>
    <submittedName>
        <fullName evidence="4">IS3 family transposase</fullName>
    </submittedName>
</protein>
<dbReference type="Pfam" id="PF13276">
    <property type="entry name" value="HTH_21"/>
    <property type="match status" value="1"/>
</dbReference>
<dbReference type="PROSITE" id="PS50994">
    <property type="entry name" value="INTEGRASE"/>
    <property type="match status" value="1"/>
</dbReference>
<dbReference type="InterPro" id="IPR050900">
    <property type="entry name" value="Transposase_IS3/IS150/IS904"/>
</dbReference>
<dbReference type="InterPro" id="IPR012337">
    <property type="entry name" value="RNaseH-like_sf"/>
</dbReference>
<evidence type="ECO:0000256" key="2">
    <source>
        <dbReference type="SAM" id="Coils"/>
    </source>
</evidence>
<dbReference type="InterPro" id="IPR048020">
    <property type="entry name" value="Transpos_IS3"/>
</dbReference>
<dbReference type="InterPro" id="IPR009057">
    <property type="entry name" value="Homeodomain-like_sf"/>
</dbReference>
<dbReference type="SUPFAM" id="SSF46689">
    <property type="entry name" value="Homeodomain-like"/>
    <property type="match status" value="1"/>
</dbReference>
<dbReference type="Pfam" id="PF01527">
    <property type="entry name" value="HTH_Tnp_1"/>
    <property type="match status" value="1"/>
</dbReference>
<evidence type="ECO:0000256" key="1">
    <source>
        <dbReference type="ARBA" id="ARBA00009964"/>
    </source>
</evidence>
<dbReference type="PANTHER" id="PTHR46889">
    <property type="entry name" value="TRANSPOSASE INSF FOR INSERTION SEQUENCE IS3B-RELATED"/>
    <property type="match status" value="1"/>
</dbReference>
<evidence type="ECO:0000313" key="4">
    <source>
        <dbReference type="EMBL" id="MCY0109949.1"/>
    </source>
</evidence>
<dbReference type="Gene3D" id="3.30.420.10">
    <property type="entry name" value="Ribonuclease H-like superfamily/Ribonuclease H"/>
    <property type="match status" value="1"/>
</dbReference>
<organism evidence="4 5">
    <name type="scientific">Pseudomonas monsensis</name>
    <dbReference type="NCBI Taxonomy" id="2745509"/>
    <lineage>
        <taxon>Bacteria</taxon>
        <taxon>Pseudomonadati</taxon>
        <taxon>Pseudomonadota</taxon>
        <taxon>Gammaproteobacteria</taxon>
        <taxon>Pseudomonadales</taxon>
        <taxon>Pseudomonadaceae</taxon>
        <taxon>Pseudomonas</taxon>
    </lineage>
</organism>
<dbReference type="SUPFAM" id="SSF53098">
    <property type="entry name" value="Ribonuclease H-like"/>
    <property type="match status" value="1"/>
</dbReference>
<name>A0ABT3YWR0_9PSED</name>
<evidence type="ECO:0000259" key="3">
    <source>
        <dbReference type="PROSITE" id="PS50994"/>
    </source>
</evidence>
<dbReference type="Pfam" id="PF00665">
    <property type="entry name" value="rve"/>
    <property type="match status" value="1"/>
</dbReference>
<dbReference type="PANTHER" id="PTHR46889:SF4">
    <property type="entry name" value="TRANSPOSASE INSO FOR INSERTION SEQUENCE ELEMENT IS911B-RELATED"/>
    <property type="match status" value="1"/>
</dbReference>
<comment type="similarity">
    <text evidence="1">Belongs to the transposase 8 family.</text>
</comment>
<dbReference type="InterPro" id="IPR002514">
    <property type="entry name" value="Transposase_8"/>
</dbReference>
<feature type="domain" description="Integrase catalytic" evidence="3">
    <location>
        <begin position="218"/>
        <end position="381"/>
    </location>
</feature>
<proteinExistence type="inferred from homology"/>
<dbReference type="InterPro" id="IPR025948">
    <property type="entry name" value="HTH-like_dom"/>
</dbReference>
<keyword evidence="2" id="KW-0175">Coiled coil</keyword>
<dbReference type="InterPro" id="IPR001584">
    <property type="entry name" value="Integrase_cat-core"/>
</dbReference>
<comment type="caution">
    <text evidence="4">The sequence shown here is derived from an EMBL/GenBank/DDBJ whole genome shotgun (WGS) entry which is preliminary data.</text>
</comment>
<keyword evidence="5" id="KW-1185">Reference proteome</keyword>
<dbReference type="NCBIfam" id="NF033516">
    <property type="entry name" value="transpos_IS3"/>
    <property type="match status" value="1"/>
</dbReference>
<sequence>MTKQRRSFSAEFKREAAGLVLDQGYSHIEASRSLGVVESALRRWVNQLQQERTGVTPQSKALTPEQQKIQELEARIARLEREKSIFKKGYRALDVGRARAHTLIDQLSTQEPVDWLCAVFDVTPSCYYAHRLRRRSPDVERLRLRSRVNELFTQSRSAAGSRSIVSMMQEDGEQIGRFKVRGLMRELALVSKQLGSHAYKQATVERPDIPNILNREFDVPAPNQVWCGDITYIWAQGKWHYLAVVMDLYARRVVGWALSNKPDADLVIKALDMAYEQRGKPQGLLFHSDQGSQYGSRQFRQRLWRYRMRQSMSRRGNCWDNAPMERVFRSLKTEWIPTVGYMTAQEANRDISHYLMHRYNWIRPHQFNNGLAPAQAEKKLNVVSGIS</sequence>
<gene>
    <name evidence="4" type="ORF">NQF78_16685</name>
</gene>
<accession>A0ABT3YWR0</accession>
<dbReference type="Proteomes" id="UP001207830">
    <property type="component" value="Unassembled WGS sequence"/>
</dbReference>